<evidence type="ECO:0000256" key="4">
    <source>
        <dbReference type="ARBA" id="ARBA00023136"/>
    </source>
</evidence>
<dbReference type="InterPro" id="IPR050840">
    <property type="entry name" value="Adaptor_Complx_Large_Subunit"/>
</dbReference>
<feature type="domain" description="Clathrin/coatomer adaptor adaptin-like N-terminal" evidence="5">
    <location>
        <begin position="47"/>
        <end position="230"/>
    </location>
</feature>
<evidence type="ECO:0000259" key="5">
    <source>
        <dbReference type="Pfam" id="PF01602"/>
    </source>
</evidence>
<sequence>MARAMKGLQAAVRNASESLGFDSPSHMKGLQVFIADIRNCQSKEQESSRVEKELSKIRLKFTQTKALSGYDKKKYVWKLLYAYMLGYDIDFGHIQAVELCSSNKFSEKTAGYLAVSLLLADNNDILRLIVNSIKNDMMSPNEHIAALALNTVANIGGSEFADNLFADISKLLLSQDSMRLPPYIKKKACICLLRLYRKDNDTLQPDVWQKKMSAMFHDRDIGLLTSASGFMIGILEQGNFPVLRP</sequence>
<feature type="non-terminal residue" evidence="6">
    <location>
        <position position="245"/>
    </location>
</feature>
<protein>
    <recommendedName>
        <fullName evidence="5">Clathrin/coatomer adaptor adaptin-like N-terminal domain-containing protein</fullName>
    </recommendedName>
</protein>
<dbReference type="SUPFAM" id="SSF48371">
    <property type="entry name" value="ARM repeat"/>
    <property type="match status" value="1"/>
</dbReference>
<dbReference type="Pfam" id="PF01602">
    <property type="entry name" value="Adaptin_N"/>
    <property type="match status" value="1"/>
</dbReference>
<evidence type="ECO:0000256" key="1">
    <source>
        <dbReference type="ARBA" id="ARBA00004308"/>
    </source>
</evidence>
<name>A0A813KB48_POLGL</name>
<evidence type="ECO:0000256" key="3">
    <source>
        <dbReference type="ARBA" id="ARBA00022927"/>
    </source>
</evidence>
<evidence type="ECO:0000313" key="6">
    <source>
        <dbReference type="EMBL" id="CAE8701984.1"/>
    </source>
</evidence>
<dbReference type="GO" id="GO:0012505">
    <property type="term" value="C:endomembrane system"/>
    <property type="evidence" value="ECO:0007669"/>
    <property type="project" value="UniProtKB-SubCell"/>
</dbReference>
<organism evidence="6 7">
    <name type="scientific">Polarella glacialis</name>
    <name type="common">Dinoflagellate</name>
    <dbReference type="NCBI Taxonomy" id="89957"/>
    <lineage>
        <taxon>Eukaryota</taxon>
        <taxon>Sar</taxon>
        <taxon>Alveolata</taxon>
        <taxon>Dinophyceae</taxon>
        <taxon>Suessiales</taxon>
        <taxon>Suessiaceae</taxon>
        <taxon>Polarella</taxon>
    </lineage>
</organism>
<dbReference type="InterPro" id="IPR002553">
    <property type="entry name" value="Clathrin/coatomer_adapt-like_N"/>
</dbReference>
<keyword evidence="2" id="KW-0813">Transport</keyword>
<accession>A0A813KB48</accession>
<evidence type="ECO:0000256" key="2">
    <source>
        <dbReference type="ARBA" id="ARBA00022448"/>
    </source>
</evidence>
<dbReference type="InterPro" id="IPR011989">
    <property type="entry name" value="ARM-like"/>
</dbReference>
<dbReference type="EMBL" id="CAJNNW010029961">
    <property type="protein sequence ID" value="CAE8701984.1"/>
    <property type="molecule type" value="Genomic_DNA"/>
</dbReference>
<keyword evidence="4" id="KW-0472">Membrane</keyword>
<comment type="caution">
    <text evidence="6">The sequence shown here is derived from an EMBL/GenBank/DDBJ whole genome shotgun (WGS) entry which is preliminary data.</text>
</comment>
<dbReference type="InterPro" id="IPR016024">
    <property type="entry name" value="ARM-type_fold"/>
</dbReference>
<reference evidence="6" key="1">
    <citation type="submission" date="2021-02" db="EMBL/GenBank/DDBJ databases">
        <authorList>
            <person name="Dougan E. K."/>
            <person name="Rhodes N."/>
            <person name="Thang M."/>
            <person name="Chan C."/>
        </authorList>
    </citation>
    <scope>NUCLEOTIDE SEQUENCE</scope>
</reference>
<keyword evidence="3" id="KW-0653">Protein transport</keyword>
<evidence type="ECO:0000313" key="7">
    <source>
        <dbReference type="Proteomes" id="UP000626109"/>
    </source>
</evidence>
<dbReference type="GO" id="GO:0030117">
    <property type="term" value="C:membrane coat"/>
    <property type="evidence" value="ECO:0007669"/>
    <property type="project" value="InterPro"/>
</dbReference>
<proteinExistence type="predicted"/>
<comment type="subcellular location">
    <subcellularLocation>
        <location evidence="1">Endomembrane system</location>
    </subcellularLocation>
</comment>
<dbReference type="Gene3D" id="1.25.10.10">
    <property type="entry name" value="Leucine-rich Repeat Variant"/>
    <property type="match status" value="1"/>
</dbReference>
<gene>
    <name evidence="6" type="ORF">PGLA2088_LOCUS32251</name>
</gene>
<dbReference type="GO" id="GO:0006886">
    <property type="term" value="P:intracellular protein transport"/>
    <property type="evidence" value="ECO:0007669"/>
    <property type="project" value="InterPro"/>
</dbReference>
<dbReference type="PANTHER" id="PTHR22780">
    <property type="entry name" value="ADAPTIN, ALPHA/GAMMA/EPSILON"/>
    <property type="match status" value="1"/>
</dbReference>
<dbReference type="AlphaFoldDB" id="A0A813KB48"/>
<dbReference type="Proteomes" id="UP000626109">
    <property type="component" value="Unassembled WGS sequence"/>
</dbReference>
<dbReference type="GO" id="GO:0016192">
    <property type="term" value="P:vesicle-mediated transport"/>
    <property type="evidence" value="ECO:0007669"/>
    <property type="project" value="InterPro"/>
</dbReference>